<dbReference type="Proteomes" id="UP001610563">
    <property type="component" value="Unassembled WGS sequence"/>
</dbReference>
<name>A0ABR4FYK4_9EURO</name>
<feature type="signal peptide" evidence="1">
    <location>
        <begin position="1"/>
        <end position="28"/>
    </location>
</feature>
<keyword evidence="3" id="KW-1185">Reference proteome</keyword>
<keyword evidence="1" id="KW-0732">Signal</keyword>
<sequence length="323" mass="33753">MALLKQHALLPFSLSLLATTLTLTPAQAQDLSAGIIGCADLSCPIGDTYKCHLGSTTYTNVGLSRIPDIPSALKGLSLLKAVHVANPESLDVNVDVPDNQTAYRSAYYIATPEDIDPADLSGCTVLFNDPPSKKFNGEIESAVGTCNDVIEKSCIEVLRSRVEETFSDGGQCSDLETELGDINECADFAGEGNGLGNFTVTSLADLMSLSGAQNASSDCWPVSPKSDGLAFLGEDVVVNDFSGETSANELFKITPVLTVFPRGGGVDDTSAQLTCLKAVEVIGDEGEGSDEDEDGEGDAGSFVGANMLTMVIGVLASTWFAML</sequence>
<evidence type="ECO:0000256" key="1">
    <source>
        <dbReference type="SAM" id="SignalP"/>
    </source>
</evidence>
<organism evidence="2 3">
    <name type="scientific">Aspergillus keveii</name>
    <dbReference type="NCBI Taxonomy" id="714993"/>
    <lineage>
        <taxon>Eukaryota</taxon>
        <taxon>Fungi</taxon>
        <taxon>Dikarya</taxon>
        <taxon>Ascomycota</taxon>
        <taxon>Pezizomycotina</taxon>
        <taxon>Eurotiomycetes</taxon>
        <taxon>Eurotiomycetidae</taxon>
        <taxon>Eurotiales</taxon>
        <taxon>Aspergillaceae</taxon>
        <taxon>Aspergillus</taxon>
        <taxon>Aspergillus subgen. Nidulantes</taxon>
    </lineage>
</organism>
<gene>
    <name evidence="2" type="ORF">BJX66DRAFT_352804</name>
</gene>
<evidence type="ECO:0008006" key="4">
    <source>
        <dbReference type="Google" id="ProtNLM"/>
    </source>
</evidence>
<dbReference type="EMBL" id="JBFTWV010000081">
    <property type="protein sequence ID" value="KAL2788313.1"/>
    <property type="molecule type" value="Genomic_DNA"/>
</dbReference>
<evidence type="ECO:0000313" key="3">
    <source>
        <dbReference type="Proteomes" id="UP001610563"/>
    </source>
</evidence>
<proteinExistence type="predicted"/>
<accession>A0ABR4FYK4</accession>
<feature type="chain" id="PRO_5046506425" description="GPI anchored protein" evidence="1">
    <location>
        <begin position="29"/>
        <end position="323"/>
    </location>
</feature>
<comment type="caution">
    <text evidence="2">The sequence shown here is derived from an EMBL/GenBank/DDBJ whole genome shotgun (WGS) entry which is preliminary data.</text>
</comment>
<protein>
    <recommendedName>
        <fullName evidence="4">GPI anchored protein</fullName>
    </recommendedName>
</protein>
<reference evidence="2 3" key="1">
    <citation type="submission" date="2024-07" db="EMBL/GenBank/DDBJ databases">
        <title>Section-level genome sequencing and comparative genomics of Aspergillus sections Usti and Cavernicolus.</title>
        <authorList>
            <consortium name="Lawrence Berkeley National Laboratory"/>
            <person name="Nybo J.L."/>
            <person name="Vesth T.C."/>
            <person name="Theobald S."/>
            <person name="Frisvad J.C."/>
            <person name="Larsen T.O."/>
            <person name="Kjaerboelling I."/>
            <person name="Rothschild-Mancinelli K."/>
            <person name="Lyhne E.K."/>
            <person name="Kogle M.E."/>
            <person name="Barry K."/>
            <person name="Clum A."/>
            <person name="Na H."/>
            <person name="Ledsgaard L."/>
            <person name="Lin J."/>
            <person name="Lipzen A."/>
            <person name="Kuo A."/>
            <person name="Riley R."/>
            <person name="Mondo S."/>
            <person name="Labutti K."/>
            <person name="Haridas S."/>
            <person name="Pangalinan J."/>
            <person name="Salamov A.A."/>
            <person name="Simmons B.A."/>
            <person name="Magnuson J.K."/>
            <person name="Chen J."/>
            <person name="Drula E."/>
            <person name="Henrissat B."/>
            <person name="Wiebenga A."/>
            <person name="Lubbers R.J."/>
            <person name="Gomes A.C."/>
            <person name="Makela M.R."/>
            <person name="Stajich J."/>
            <person name="Grigoriev I.V."/>
            <person name="Mortensen U.H."/>
            <person name="De Vries R.P."/>
            <person name="Baker S.E."/>
            <person name="Andersen M.R."/>
        </authorList>
    </citation>
    <scope>NUCLEOTIDE SEQUENCE [LARGE SCALE GENOMIC DNA]</scope>
    <source>
        <strain evidence="2 3">CBS 209.92</strain>
    </source>
</reference>
<evidence type="ECO:0000313" key="2">
    <source>
        <dbReference type="EMBL" id="KAL2788313.1"/>
    </source>
</evidence>